<keyword evidence="1" id="KW-0812">Transmembrane</keyword>
<evidence type="ECO:0000313" key="3">
    <source>
        <dbReference type="Proteomes" id="UP001595616"/>
    </source>
</evidence>
<dbReference type="EMBL" id="JBHRYQ010000001">
    <property type="protein sequence ID" value="MFC3810754.1"/>
    <property type="molecule type" value="Genomic_DNA"/>
</dbReference>
<keyword evidence="1" id="KW-0472">Membrane</keyword>
<dbReference type="Proteomes" id="UP001595616">
    <property type="component" value="Unassembled WGS sequence"/>
</dbReference>
<name>A0ABV7YW17_9BACT</name>
<feature type="transmembrane region" description="Helical" evidence="1">
    <location>
        <begin position="12"/>
        <end position="41"/>
    </location>
</feature>
<protein>
    <submittedName>
        <fullName evidence="2">Uncharacterized protein</fullName>
    </submittedName>
</protein>
<accession>A0ABV7YW17</accession>
<keyword evidence="3" id="KW-1185">Reference proteome</keyword>
<proteinExistence type="predicted"/>
<evidence type="ECO:0000256" key="1">
    <source>
        <dbReference type="SAM" id="Phobius"/>
    </source>
</evidence>
<organism evidence="2 3">
    <name type="scientific">Lacihabitans lacunae</name>
    <dbReference type="NCBI Taxonomy" id="1028214"/>
    <lineage>
        <taxon>Bacteria</taxon>
        <taxon>Pseudomonadati</taxon>
        <taxon>Bacteroidota</taxon>
        <taxon>Cytophagia</taxon>
        <taxon>Cytophagales</taxon>
        <taxon>Leadbetterellaceae</taxon>
        <taxon>Lacihabitans</taxon>
    </lineage>
</organism>
<sequence>MKIPKNNIGTNIFITVILSLIQLPIIHFATIVYVPLFFMLVFAFFYGLLEPKWGWVLSFLQVIILISGYWVINKMGFEAANKDYAIFATHVSIFPSFVAAFFGSFIYRL</sequence>
<feature type="transmembrane region" description="Helical" evidence="1">
    <location>
        <begin position="84"/>
        <end position="107"/>
    </location>
</feature>
<gene>
    <name evidence="2" type="ORF">ACFOOI_08815</name>
</gene>
<dbReference type="RefSeq" id="WP_379837147.1">
    <property type="nucleotide sequence ID" value="NZ_JBHRYQ010000001.1"/>
</dbReference>
<feature type="transmembrane region" description="Helical" evidence="1">
    <location>
        <begin position="53"/>
        <end position="72"/>
    </location>
</feature>
<evidence type="ECO:0000313" key="2">
    <source>
        <dbReference type="EMBL" id="MFC3810754.1"/>
    </source>
</evidence>
<reference evidence="3" key="1">
    <citation type="journal article" date="2019" name="Int. J. Syst. Evol. Microbiol.">
        <title>The Global Catalogue of Microorganisms (GCM) 10K type strain sequencing project: providing services to taxonomists for standard genome sequencing and annotation.</title>
        <authorList>
            <consortium name="The Broad Institute Genomics Platform"/>
            <consortium name="The Broad Institute Genome Sequencing Center for Infectious Disease"/>
            <person name="Wu L."/>
            <person name="Ma J."/>
        </authorList>
    </citation>
    <scope>NUCLEOTIDE SEQUENCE [LARGE SCALE GENOMIC DNA]</scope>
    <source>
        <strain evidence="3">CECT 7956</strain>
    </source>
</reference>
<comment type="caution">
    <text evidence="2">The sequence shown here is derived from an EMBL/GenBank/DDBJ whole genome shotgun (WGS) entry which is preliminary data.</text>
</comment>
<keyword evidence="1" id="KW-1133">Transmembrane helix</keyword>